<dbReference type="Proteomes" id="UP000004088">
    <property type="component" value="Unassembled WGS sequence"/>
</dbReference>
<feature type="transmembrane region" description="Helical" evidence="1">
    <location>
        <begin position="47"/>
        <end position="68"/>
    </location>
</feature>
<keyword evidence="1" id="KW-1133">Transmembrane helix</keyword>
<protein>
    <submittedName>
        <fullName evidence="2">Uncharacterized protein</fullName>
    </submittedName>
</protein>
<keyword evidence="1" id="KW-0812">Transmembrane</keyword>
<proteinExistence type="predicted"/>
<dbReference type="EMBL" id="AEWV01000041">
    <property type="protein sequence ID" value="EGC16545.1"/>
    <property type="molecule type" value="Genomic_DNA"/>
</dbReference>
<organism evidence="2 3">
    <name type="scientific">Kingella denitrificans ATCC 33394</name>
    <dbReference type="NCBI Taxonomy" id="888741"/>
    <lineage>
        <taxon>Bacteria</taxon>
        <taxon>Pseudomonadati</taxon>
        <taxon>Pseudomonadota</taxon>
        <taxon>Betaproteobacteria</taxon>
        <taxon>Neisseriales</taxon>
        <taxon>Neisseriaceae</taxon>
        <taxon>Kingella</taxon>
    </lineage>
</organism>
<sequence>MNDNEIKTMLARLQQDLSDPSAPMAEWTHAEVIPLDKRKKNVKILNMGYWLGNAAMVAGSAYSCLTIFAGATFMQLVLIGLVSFLILASTFSWYKYVLPAVLKREYKLTQYKMDFKKAKLEIWQRGEKIAYKFHRANITLPPLPVPEGDKEQYRSLCQKLQQQIQYRTGFAFR</sequence>
<feature type="transmembrane region" description="Helical" evidence="1">
    <location>
        <begin position="74"/>
        <end position="94"/>
    </location>
</feature>
<evidence type="ECO:0000256" key="1">
    <source>
        <dbReference type="SAM" id="Phobius"/>
    </source>
</evidence>
<keyword evidence="3" id="KW-1185">Reference proteome</keyword>
<dbReference type="AlphaFoldDB" id="F0F204"/>
<dbReference type="STRING" id="888741.HMPREF9098_2139"/>
<name>F0F204_9NEIS</name>
<dbReference type="RefSeq" id="WP_003784266.1">
    <property type="nucleotide sequence ID" value="NZ_GL870929.1"/>
</dbReference>
<gene>
    <name evidence="2" type="ORF">HMPREF9098_2139</name>
</gene>
<comment type="caution">
    <text evidence="2">The sequence shown here is derived from an EMBL/GenBank/DDBJ whole genome shotgun (WGS) entry which is preliminary data.</text>
</comment>
<keyword evidence="1" id="KW-0472">Membrane</keyword>
<accession>F0F204</accession>
<dbReference type="HOGENOM" id="CLU_1545573_0_0_4"/>
<evidence type="ECO:0000313" key="3">
    <source>
        <dbReference type="Proteomes" id="UP000004088"/>
    </source>
</evidence>
<evidence type="ECO:0000313" key="2">
    <source>
        <dbReference type="EMBL" id="EGC16545.1"/>
    </source>
</evidence>
<reference evidence="2 3" key="1">
    <citation type="submission" date="2011-01" db="EMBL/GenBank/DDBJ databases">
        <authorList>
            <person name="Muzny D."/>
            <person name="Qin X."/>
            <person name="Deng J."/>
            <person name="Jiang H."/>
            <person name="Liu Y."/>
            <person name="Qu J."/>
            <person name="Song X.-Z."/>
            <person name="Zhang L."/>
            <person name="Thornton R."/>
            <person name="Coyle M."/>
            <person name="Francisco L."/>
            <person name="Jackson L."/>
            <person name="Javaid M."/>
            <person name="Korchina V."/>
            <person name="Kovar C."/>
            <person name="Mata R."/>
            <person name="Mathew T."/>
            <person name="Ngo R."/>
            <person name="Nguyen L."/>
            <person name="Nguyen N."/>
            <person name="Okwuonu G."/>
            <person name="Ongeri F."/>
            <person name="Pham C."/>
            <person name="Simmons D."/>
            <person name="Wilczek-Boney K."/>
            <person name="Hale W."/>
            <person name="Jakkamsetti A."/>
            <person name="Pham P."/>
            <person name="Ruth R."/>
            <person name="San Lucas F."/>
            <person name="Warren J."/>
            <person name="Zhang J."/>
            <person name="Zhao Z."/>
            <person name="Zhou C."/>
            <person name="Zhu D."/>
            <person name="Lee S."/>
            <person name="Bess C."/>
            <person name="Blankenburg K."/>
            <person name="Forbes L."/>
            <person name="Fu Q."/>
            <person name="Gubbala S."/>
            <person name="Hirani K."/>
            <person name="Jayaseelan J.C."/>
            <person name="Lara F."/>
            <person name="Munidasa M."/>
            <person name="Palculict T."/>
            <person name="Patil S."/>
            <person name="Pu L.-L."/>
            <person name="Saada N."/>
            <person name="Tang L."/>
            <person name="Weissenberger G."/>
            <person name="Zhu Y."/>
            <person name="Hemphill L."/>
            <person name="Shang Y."/>
            <person name="Youmans B."/>
            <person name="Ayvaz T."/>
            <person name="Ross M."/>
            <person name="Santibanez J."/>
            <person name="Aqrawi P."/>
            <person name="Gross S."/>
            <person name="Joshi V."/>
            <person name="Fowler G."/>
            <person name="Nazareth L."/>
            <person name="Reid J."/>
            <person name="Worley K."/>
            <person name="Petrosino J."/>
            <person name="Highlander S."/>
            <person name="Gibbs R."/>
        </authorList>
    </citation>
    <scope>NUCLEOTIDE SEQUENCE [LARGE SCALE GENOMIC DNA]</scope>
    <source>
        <strain evidence="2 3">ATCC 33394</strain>
    </source>
</reference>